<sequence>MSSSTLVDFIRNLLDVALGEFAFAGELLHDFECLDTAQIGTAPTTVASTFDFQFEPHPDHPTVVHHNSGQIEIDGLIMTRRGGKRILLVIEAKRGRGRKLAKHRIGYPTLAAEMSLSLTVDQLVPVYLRAHTVDGDDDMIRYSIYECSDIPIGETQPCLTGLSVINDHHYEVRLG</sequence>
<name>G0LHB4_HALWC</name>
<dbReference type="Pfam" id="PF22518">
    <property type="entry name" value="DUF6997"/>
    <property type="match status" value="1"/>
</dbReference>
<feature type="domain" description="DUF6997" evidence="1">
    <location>
        <begin position="21"/>
        <end position="130"/>
    </location>
</feature>
<evidence type="ECO:0000313" key="2">
    <source>
        <dbReference type="EMBL" id="CCC40148.1"/>
    </source>
</evidence>
<protein>
    <recommendedName>
        <fullName evidence="1">DUF6997 domain-containing protein</fullName>
    </recommendedName>
</protein>
<dbReference type="Proteomes" id="UP000007954">
    <property type="component" value="Chromosome"/>
</dbReference>
<evidence type="ECO:0000259" key="1">
    <source>
        <dbReference type="Pfam" id="PF22518"/>
    </source>
</evidence>
<organism evidence="2 3">
    <name type="scientific">Haloquadratum walsbyi (strain DSM 16854 / JCM 12705 / C23)</name>
    <dbReference type="NCBI Taxonomy" id="768065"/>
    <lineage>
        <taxon>Archaea</taxon>
        <taxon>Methanobacteriati</taxon>
        <taxon>Methanobacteriota</taxon>
        <taxon>Stenosarchaea group</taxon>
        <taxon>Halobacteria</taxon>
        <taxon>Halobacteriales</taxon>
        <taxon>Haloferacaceae</taxon>
        <taxon>Haloquadratum</taxon>
    </lineage>
</organism>
<proteinExistence type="predicted"/>
<evidence type="ECO:0000313" key="3">
    <source>
        <dbReference type="Proteomes" id="UP000007954"/>
    </source>
</evidence>
<dbReference type="HOGENOM" id="CLU_130788_0_0_2"/>
<dbReference type="AlphaFoldDB" id="G0LHB4"/>
<dbReference type="InterPro" id="IPR054266">
    <property type="entry name" value="DUF6997"/>
</dbReference>
<accession>G0LHB4</accession>
<gene>
    <name evidence="2" type="ordered locus">Hqrw_2264</name>
</gene>
<dbReference type="OrthoDB" id="169816at2157"/>
<dbReference type="KEGG" id="hwc:Hqrw_2264"/>
<dbReference type="EMBL" id="FR746099">
    <property type="protein sequence ID" value="CCC40148.1"/>
    <property type="molecule type" value="Genomic_DNA"/>
</dbReference>
<reference evidence="2 3" key="1">
    <citation type="journal article" date="2011" name="PLoS ONE">
        <title>Haloquadratum walsbyi: limited diversity in a global pond.</title>
        <authorList>
            <person name="Dyall-Smith M."/>
            <person name="Pfeiffer F."/>
            <person name="Klee K."/>
            <person name="Palm P."/>
            <person name="Gross K."/>
            <person name="Schuster S.C."/>
            <person name="Rampp M."/>
            <person name="Oesterhelt D."/>
        </authorList>
    </citation>
    <scope>NUCLEOTIDE SEQUENCE [LARGE SCALE GENOMIC DNA]</scope>
    <source>
        <strain evidence="3">DSM 16854 / JCM 12705 / C23</strain>
    </source>
</reference>